<gene>
    <name evidence="3" type="ORF">UCDDS831_g02899</name>
</gene>
<dbReference type="Proteomes" id="UP000034182">
    <property type="component" value="Unassembled WGS sequence"/>
</dbReference>
<comment type="caution">
    <text evidence="3">The sequence shown here is derived from an EMBL/GenBank/DDBJ whole genome shotgun (WGS) entry which is preliminary data.</text>
</comment>
<reference evidence="3 4" key="1">
    <citation type="submission" date="2015-03" db="EMBL/GenBank/DDBJ databases">
        <authorList>
            <person name="Morales-Cruz A."/>
            <person name="Amrine K.C."/>
            <person name="Cantu D."/>
        </authorList>
    </citation>
    <scope>NUCLEOTIDE SEQUENCE [LARGE SCALE GENOMIC DNA]</scope>
    <source>
        <strain evidence="3">DS831</strain>
    </source>
</reference>
<evidence type="ECO:0000259" key="2">
    <source>
        <dbReference type="Pfam" id="PF24864"/>
    </source>
</evidence>
<proteinExistence type="predicted"/>
<dbReference type="AlphaFoldDB" id="A0A0G2GJJ8"/>
<dbReference type="InterPro" id="IPR056632">
    <property type="entry name" value="DUF7730"/>
</dbReference>
<dbReference type="Pfam" id="PF24864">
    <property type="entry name" value="DUF7730"/>
    <property type="match status" value="1"/>
</dbReference>
<evidence type="ECO:0000256" key="1">
    <source>
        <dbReference type="SAM" id="MobiDB-lite"/>
    </source>
</evidence>
<feature type="compositionally biased region" description="Basic and acidic residues" evidence="1">
    <location>
        <begin position="12"/>
        <end position="23"/>
    </location>
</feature>
<accession>A0A0G2GJJ8</accession>
<protein>
    <recommendedName>
        <fullName evidence="2">DUF7730 domain-containing protein</fullName>
    </recommendedName>
</protein>
<name>A0A0G2GJJ8_9PEZI</name>
<feature type="region of interest" description="Disordered" evidence="1">
    <location>
        <begin position="1"/>
        <end position="45"/>
    </location>
</feature>
<reference evidence="3 4" key="2">
    <citation type="submission" date="2015-05" db="EMBL/GenBank/DDBJ databases">
        <title>Distinctive expansion of gene families associated with plant cell wall degradation and secondary metabolism in the genomes of grapevine trunk pathogens.</title>
        <authorList>
            <person name="Lawrence D.P."/>
            <person name="Travadon R."/>
            <person name="Rolshausen P.E."/>
            <person name="Baumgartner K."/>
        </authorList>
    </citation>
    <scope>NUCLEOTIDE SEQUENCE [LARGE SCALE GENOMIC DNA]</scope>
    <source>
        <strain evidence="3">DS831</strain>
    </source>
</reference>
<feature type="compositionally biased region" description="Polar residues" evidence="1">
    <location>
        <begin position="25"/>
        <end position="36"/>
    </location>
</feature>
<dbReference type="InterPro" id="IPR038883">
    <property type="entry name" value="AN11006-like"/>
</dbReference>
<dbReference type="PANTHER" id="PTHR42085:SF4">
    <property type="entry name" value="F-BOX DOMAIN-CONTAINING PROTEIN"/>
    <property type="match status" value="1"/>
</dbReference>
<sequence>MDSSSSPPRDNLPTEKAMDDKIEAQVNSEVEVQGNNDTEENPEVNPIQRQQQGSLWFKLPPELRNQIYEMLLKVDDEIWPRVHPPSSDKLVSGDKLVNVFWAICSCDRDPSCLKCLYLVPKILRVNKEIYNEAVGILYDHKLYFWKFEDLELFLKTRRPGSNAHPSSITINMQDPHWEVFLHLMGCGVGIFEYEISEEAQEVAPHAFEFFSNVVEYIKSLNGKTVDDSVFTLTFVFTGFTHPYGAGEDWCFVVVRMFLDAVSAKLEELAPNRKFRVAGIVNSFYDEEEKDYRFYEERGLWWYEWTGRYVSEAEENLPT</sequence>
<evidence type="ECO:0000313" key="3">
    <source>
        <dbReference type="EMBL" id="KKY23678.1"/>
    </source>
</evidence>
<evidence type="ECO:0000313" key="4">
    <source>
        <dbReference type="Proteomes" id="UP000034182"/>
    </source>
</evidence>
<feature type="domain" description="DUF7730" evidence="2">
    <location>
        <begin position="49"/>
        <end position="146"/>
    </location>
</feature>
<dbReference type="EMBL" id="LAQI01000065">
    <property type="protein sequence ID" value="KKY23678.1"/>
    <property type="molecule type" value="Genomic_DNA"/>
</dbReference>
<organism evidence="3 4">
    <name type="scientific">Diplodia seriata</name>
    <dbReference type="NCBI Taxonomy" id="420778"/>
    <lineage>
        <taxon>Eukaryota</taxon>
        <taxon>Fungi</taxon>
        <taxon>Dikarya</taxon>
        <taxon>Ascomycota</taxon>
        <taxon>Pezizomycotina</taxon>
        <taxon>Dothideomycetes</taxon>
        <taxon>Dothideomycetes incertae sedis</taxon>
        <taxon>Botryosphaeriales</taxon>
        <taxon>Botryosphaeriaceae</taxon>
        <taxon>Diplodia</taxon>
    </lineage>
</organism>
<dbReference type="PANTHER" id="PTHR42085">
    <property type="entry name" value="F-BOX DOMAIN-CONTAINING PROTEIN"/>
    <property type="match status" value="1"/>
</dbReference>